<protein>
    <submittedName>
        <fullName evidence="1">Uncharacterized protein</fullName>
    </submittedName>
</protein>
<keyword evidence="2" id="KW-1185">Reference proteome</keyword>
<reference evidence="2" key="1">
    <citation type="journal article" date="2019" name="Int. J. Syst. Evol. Microbiol.">
        <title>The Global Catalogue of Microorganisms (GCM) 10K type strain sequencing project: providing services to taxonomists for standard genome sequencing and annotation.</title>
        <authorList>
            <consortium name="The Broad Institute Genomics Platform"/>
            <consortium name="The Broad Institute Genome Sequencing Center for Infectious Disease"/>
            <person name="Wu L."/>
            <person name="Ma J."/>
        </authorList>
    </citation>
    <scope>NUCLEOTIDE SEQUENCE [LARGE SCALE GENOMIC DNA]</scope>
    <source>
        <strain evidence="2">CCUG 63246</strain>
    </source>
</reference>
<dbReference type="Proteomes" id="UP001597163">
    <property type="component" value="Unassembled WGS sequence"/>
</dbReference>
<proteinExistence type="predicted"/>
<dbReference type="RefSeq" id="WP_311942405.1">
    <property type="nucleotide sequence ID" value="NZ_JAVSCK010000005.1"/>
</dbReference>
<comment type="caution">
    <text evidence="1">The sequence shown here is derived from an EMBL/GenBank/DDBJ whole genome shotgun (WGS) entry which is preliminary data.</text>
</comment>
<sequence length="344" mass="40127">MKLKPMRNNVNMFIKSLGLILIVATQLVVTVQAQNSKTNVYVWDFKTGDETIEKYAEKFTDDFETELIKLDKYTVLQRRNHNLVLAHRNMENAISNVKNLPTETVDKLKTIKAEMVVFGELMEDTDSGIYEVTVFFQNLGNGEIPKKESVIIQKALIKSNTHRKDYMKNLIGKLHAKEIIEAKNKQFGFISKKMDTYMIRVKDVQTAFDDTIVNALDYEEYFKDLENTIKAYNSIFSDLNDNGEKYLLDFESVFGKAYGKDFESVYKGIIDNIHKKHILKLNDIRKKIWDYQKKQNNKKERERIKKDIIRDSKNSTIGLNTAIDNVENDMDKLFSKIKEDLRES</sequence>
<name>A0ABW3RFP4_9FLAO</name>
<organism evidence="1 2">
    <name type="scientific">Hwangdonia seohaensis</name>
    <dbReference type="NCBI Taxonomy" id="1240727"/>
    <lineage>
        <taxon>Bacteria</taxon>
        <taxon>Pseudomonadati</taxon>
        <taxon>Bacteroidota</taxon>
        <taxon>Flavobacteriia</taxon>
        <taxon>Flavobacteriales</taxon>
        <taxon>Flavobacteriaceae</taxon>
        <taxon>Hwangdonia</taxon>
    </lineage>
</organism>
<gene>
    <name evidence="1" type="ORF">ACFQ2E_15410</name>
</gene>
<evidence type="ECO:0000313" key="1">
    <source>
        <dbReference type="EMBL" id="MFD1163817.1"/>
    </source>
</evidence>
<dbReference type="EMBL" id="JBHTLJ010000005">
    <property type="protein sequence ID" value="MFD1163817.1"/>
    <property type="molecule type" value="Genomic_DNA"/>
</dbReference>
<accession>A0ABW3RFP4</accession>
<evidence type="ECO:0000313" key="2">
    <source>
        <dbReference type="Proteomes" id="UP001597163"/>
    </source>
</evidence>